<dbReference type="RefSeq" id="WP_120335510.1">
    <property type="nucleotide sequence ID" value="NZ_MCAQ01000026.1"/>
</dbReference>
<sequence>MNEKFFKRSPAFLNPELLSVKLTTLMTIGLLSCSIQQSFAQRIHIDTTKKPLKTVLKQIEEQSGYSFVYDAGIVENTAMFQISLDEDGIQAALSKLAKELHVDYKIVNKTITLTRIKEKEGTILLKGRVSIDDQDGKSPSYQAGVSVAIKGTNKVTSTNNIGEFSLEVPMEATIVVSYIGYKSREIPAKDIRKNLAIVLQKSMDYLDEVIVTAYGTKEARENQTGSAFTITRKDLDNRPALRLDALLEGVVPGVEFNSQDGGTNSSARSRYSTRIRGESSTVGGTTSNEPLWVVDGVPLYTGGTTNSIPGMQNSISPLTYINPNDIESVTVLKDASATTIYGANGSNGVILITTKRGKGAPKLTYSFRTGINRRPSSHLNQLNGRQYLNLVKDMGMVDQLGKIDTSQDTRWADVYNRTGFTNLHSLGLSGSTDAVHYFLSANIYDEKQTIIGNSTKRYDVRSNVSGNVGKRLVLNSTLAASYSKDDMFNPGNAYFQYSPLISPFGPNGEYIERDPNGGLLQGMPGLIDQNEQKQATAHVLGTLGFTYQLWDGLVFTNLNGADFTSANEDQYFSMYNYTGSSSNGEAYRGQSQVLNLISTNTLAFKRTIFKGDFDVVLGIEARKEERRSVSATGSNFPNDYIREVGFVSTDNRLGTTSRDKQTLLSYFGRAGYVYDKRYAINYTYRKDGSSNFGKDVKWGTFSSVGAAWTISNEAFWPKNKIVDFLKFKASYGNNGNSRFNSAYASGIYKYDSNYSYGGSSGTTMSRGVNDGLKWETTKMLNTGIDFRLLGRWNVAAEYYRNVTHDMIDDAYVSMVTGFRRTYQNVGKMQNAGVELSVNGAILQKENFNWNATFILSSNRNKVLQLNEDIDRVSGNTIMRKGYNSRSYYLVRWAGVDPSTGDPMWYDLDGNVTKVYNTENRVLVGNSTPQYYGGLTNYVNYKNWNFSIFFKYSKGGYYFDQATRNNGLDGLNILSGNQSIDMLNSWYFPGQLATSPRLSNTSTSSIMNSTRFLLDKTYLKLDNISVGYTFNSGLIRRLKLDHISVTAMASNIAMWTPYSSKKGSIKNYEVLAKQYGVTNGSVVDNTYANMLSESSRVLNYSLGINIGF</sequence>
<dbReference type="EMBL" id="MCAQ01000026">
    <property type="protein sequence ID" value="RKF33233.1"/>
    <property type="molecule type" value="Genomic_DNA"/>
</dbReference>
<dbReference type="NCBIfam" id="TIGR04056">
    <property type="entry name" value="OMP_RagA_SusC"/>
    <property type="match status" value="1"/>
</dbReference>
<keyword evidence="7 10" id="KW-0472">Membrane</keyword>
<evidence type="ECO:0000313" key="16">
    <source>
        <dbReference type="Proteomes" id="UP000286402"/>
    </source>
</evidence>
<dbReference type="AlphaFoldDB" id="A0A420FJZ5"/>
<keyword evidence="16" id="KW-1185">Reference proteome</keyword>
<evidence type="ECO:0000256" key="2">
    <source>
        <dbReference type="ARBA" id="ARBA00022448"/>
    </source>
</evidence>
<dbReference type="GO" id="GO:0044718">
    <property type="term" value="P:siderophore transmembrane transport"/>
    <property type="evidence" value="ECO:0007669"/>
    <property type="project" value="TreeGrafter"/>
</dbReference>
<gene>
    <name evidence="15" type="ORF">BCY89_13495</name>
</gene>
<dbReference type="Pfam" id="PF00593">
    <property type="entry name" value="TonB_dep_Rec_b-barrel"/>
    <property type="match status" value="1"/>
</dbReference>
<evidence type="ECO:0000256" key="8">
    <source>
        <dbReference type="ARBA" id="ARBA00023170"/>
    </source>
</evidence>
<dbReference type="SUPFAM" id="SSF56935">
    <property type="entry name" value="Porins"/>
    <property type="match status" value="1"/>
</dbReference>
<dbReference type="Pfam" id="PF13715">
    <property type="entry name" value="CarbopepD_reg_2"/>
    <property type="match status" value="1"/>
</dbReference>
<dbReference type="InterPro" id="IPR039426">
    <property type="entry name" value="TonB-dep_rcpt-like"/>
</dbReference>
<evidence type="ECO:0000256" key="10">
    <source>
        <dbReference type="PROSITE-ProRule" id="PRU01360"/>
    </source>
</evidence>
<dbReference type="PANTHER" id="PTHR30069">
    <property type="entry name" value="TONB-DEPENDENT OUTER MEMBRANE RECEPTOR"/>
    <property type="match status" value="1"/>
</dbReference>
<dbReference type="Gene3D" id="2.170.130.10">
    <property type="entry name" value="TonB-dependent receptor, plug domain"/>
    <property type="match status" value="1"/>
</dbReference>
<dbReference type="InterPro" id="IPR008969">
    <property type="entry name" value="CarboxyPept-like_regulatory"/>
</dbReference>
<dbReference type="Gene3D" id="2.60.40.1120">
    <property type="entry name" value="Carboxypeptidase-like, regulatory domain"/>
    <property type="match status" value="1"/>
</dbReference>
<accession>A0A420FJZ5</accession>
<dbReference type="Pfam" id="PF07715">
    <property type="entry name" value="Plug"/>
    <property type="match status" value="1"/>
</dbReference>
<evidence type="ECO:0000256" key="12">
    <source>
        <dbReference type="SAM" id="MobiDB-lite"/>
    </source>
</evidence>
<feature type="region of interest" description="Disordered" evidence="12">
    <location>
        <begin position="257"/>
        <end position="287"/>
    </location>
</feature>
<dbReference type="GO" id="GO:0009279">
    <property type="term" value="C:cell outer membrane"/>
    <property type="evidence" value="ECO:0007669"/>
    <property type="project" value="UniProtKB-SubCell"/>
</dbReference>
<dbReference type="InterPro" id="IPR037066">
    <property type="entry name" value="Plug_dom_sf"/>
</dbReference>
<evidence type="ECO:0000256" key="5">
    <source>
        <dbReference type="ARBA" id="ARBA00022729"/>
    </source>
</evidence>
<keyword evidence="8" id="KW-0675">Receptor</keyword>
<evidence type="ECO:0000256" key="3">
    <source>
        <dbReference type="ARBA" id="ARBA00022452"/>
    </source>
</evidence>
<evidence type="ECO:0000256" key="6">
    <source>
        <dbReference type="ARBA" id="ARBA00023077"/>
    </source>
</evidence>
<proteinExistence type="inferred from homology"/>
<keyword evidence="5" id="KW-0732">Signal</keyword>
<evidence type="ECO:0000256" key="4">
    <source>
        <dbReference type="ARBA" id="ARBA00022692"/>
    </source>
</evidence>
<dbReference type="InterPro" id="IPR023997">
    <property type="entry name" value="TonB-dep_OMP_SusC/RagA_CS"/>
</dbReference>
<evidence type="ECO:0000256" key="7">
    <source>
        <dbReference type="ARBA" id="ARBA00023136"/>
    </source>
</evidence>
<comment type="caution">
    <text evidence="15">The sequence shown here is derived from an EMBL/GenBank/DDBJ whole genome shotgun (WGS) entry which is preliminary data.</text>
</comment>
<keyword evidence="3 10" id="KW-1134">Transmembrane beta strand</keyword>
<dbReference type="GO" id="GO:0015344">
    <property type="term" value="F:siderophore uptake transmembrane transporter activity"/>
    <property type="evidence" value="ECO:0007669"/>
    <property type="project" value="TreeGrafter"/>
</dbReference>
<dbReference type="Gene3D" id="3.55.50.30">
    <property type="match status" value="1"/>
</dbReference>
<evidence type="ECO:0000259" key="14">
    <source>
        <dbReference type="Pfam" id="PF07715"/>
    </source>
</evidence>
<keyword evidence="9 10" id="KW-0998">Cell outer membrane</keyword>
<dbReference type="SUPFAM" id="SSF49464">
    <property type="entry name" value="Carboxypeptidase regulatory domain-like"/>
    <property type="match status" value="1"/>
</dbReference>
<dbReference type="PROSITE" id="PS52016">
    <property type="entry name" value="TONB_DEPENDENT_REC_3"/>
    <property type="match status" value="1"/>
</dbReference>
<organism evidence="15 16">
    <name type="scientific">Sphingobacterium siyangense</name>
    <dbReference type="NCBI Taxonomy" id="459529"/>
    <lineage>
        <taxon>Bacteria</taxon>
        <taxon>Pseudomonadati</taxon>
        <taxon>Bacteroidota</taxon>
        <taxon>Sphingobacteriia</taxon>
        <taxon>Sphingobacteriales</taxon>
        <taxon>Sphingobacteriaceae</taxon>
        <taxon>Sphingobacterium</taxon>
    </lineage>
</organism>
<evidence type="ECO:0000313" key="15">
    <source>
        <dbReference type="EMBL" id="RKF33233.1"/>
    </source>
</evidence>
<keyword evidence="6 11" id="KW-0798">TonB box</keyword>
<name>A0A420FJZ5_9SPHI</name>
<dbReference type="PROSITE" id="PS51257">
    <property type="entry name" value="PROKAR_LIPOPROTEIN"/>
    <property type="match status" value="1"/>
</dbReference>
<evidence type="ECO:0000259" key="13">
    <source>
        <dbReference type="Pfam" id="PF00593"/>
    </source>
</evidence>
<evidence type="ECO:0008006" key="17">
    <source>
        <dbReference type="Google" id="ProtNLM"/>
    </source>
</evidence>
<evidence type="ECO:0000256" key="1">
    <source>
        <dbReference type="ARBA" id="ARBA00004571"/>
    </source>
</evidence>
<comment type="subcellular location">
    <subcellularLocation>
        <location evidence="1 10">Cell outer membrane</location>
        <topology evidence="1 10">Multi-pass membrane protein</topology>
    </subcellularLocation>
</comment>
<dbReference type="InterPro" id="IPR036942">
    <property type="entry name" value="Beta-barrel_TonB_sf"/>
</dbReference>
<keyword evidence="2 10" id="KW-0813">Transport</keyword>
<dbReference type="InterPro" id="IPR023996">
    <property type="entry name" value="TonB-dep_OMP_SusC/RagA"/>
</dbReference>
<protein>
    <recommendedName>
        <fullName evidence="17">TonB-linked SusC/RagA family outer membrane protein</fullName>
    </recommendedName>
</protein>
<evidence type="ECO:0000256" key="9">
    <source>
        <dbReference type="ARBA" id="ARBA00023237"/>
    </source>
</evidence>
<evidence type="ECO:0000256" key="11">
    <source>
        <dbReference type="RuleBase" id="RU003357"/>
    </source>
</evidence>
<dbReference type="NCBIfam" id="TIGR04057">
    <property type="entry name" value="SusC_RagA_signa"/>
    <property type="match status" value="1"/>
</dbReference>
<dbReference type="Proteomes" id="UP000286402">
    <property type="component" value="Unassembled WGS sequence"/>
</dbReference>
<dbReference type="InterPro" id="IPR000531">
    <property type="entry name" value="Beta-barrel_TonB"/>
</dbReference>
<reference evidence="15 16" key="1">
    <citation type="submission" date="2016-07" db="EMBL/GenBank/DDBJ databases">
        <title>Genome analysis of Sphingobacterium siyangense T12B17.</title>
        <authorList>
            <person name="Xu D."/>
            <person name="Su Y."/>
            <person name="Zheng S."/>
        </authorList>
    </citation>
    <scope>NUCLEOTIDE SEQUENCE [LARGE SCALE GENOMIC DNA]</scope>
    <source>
        <strain evidence="15 16">T12B17</strain>
    </source>
</reference>
<dbReference type="PANTHER" id="PTHR30069:SF29">
    <property type="entry name" value="HEMOGLOBIN AND HEMOGLOBIN-HAPTOGLOBIN-BINDING PROTEIN 1-RELATED"/>
    <property type="match status" value="1"/>
</dbReference>
<feature type="domain" description="TonB-dependent receptor plug" evidence="14">
    <location>
        <begin position="221"/>
        <end position="349"/>
    </location>
</feature>
<dbReference type="InterPro" id="IPR012910">
    <property type="entry name" value="Plug_dom"/>
</dbReference>
<dbReference type="Gene3D" id="2.40.170.20">
    <property type="entry name" value="TonB-dependent receptor, beta-barrel domain"/>
    <property type="match status" value="1"/>
</dbReference>
<keyword evidence="4 10" id="KW-0812">Transmembrane</keyword>
<feature type="domain" description="TonB-dependent receptor-like beta-barrel" evidence="13">
    <location>
        <begin position="488"/>
        <end position="965"/>
    </location>
</feature>
<comment type="similarity">
    <text evidence="10 11">Belongs to the TonB-dependent receptor family.</text>
</comment>